<evidence type="ECO:0000256" key="5">
    <source>
        <dbReference type="ARBA" id="ARBA00022989"/>
    </source>
</evidence>
<name>A0A917KED8_9BACL</name>
<comment type="caution">
    <text evidence="9">The sequence shown here is derived from an EMBL/GenBank/DDBJ whole genome shotgun (WGS) entry which is preliminary data.</text>
</comment>
<dbReference type="Proteomes" id="UP000637695">
    <property type="component" value="Unassembled WGS sequence"/>
</dbReference>
<dbReference type="InterPro" id="IPR036259">
    <property type="entry name" value="MFS_trans_sf"/>
</dbReference>
<dbReference type="InterPro" id="IPR020846">
    <property type="entry name" value="MFS_dom"/>
</dbReference>
<keyword evidence="6 7" id="KW-0472">Membrane</keyword>
<dbReference type="Pfam" id="PF07690">
    <property type="entry name" value="MFS_1"/>
    <property type="match status" value="1"/>
</dbReference>
<evidence type="ECO:0000313" key="10">
    <source>
        <dbReference type="Proteomes" id="UP000637695"/>
    </source>
</evidence>
<keyword evidence="5 7" id="KW-1133">Transmembrane helix</keyword>
<evidence type="ECO:0000256" key="2">
    <source>
        <dbReference type="ARBA" id="ARBA00022448"/>
    </source>
</evidence>
<keyword evidence="10" id="KW-1185">Reference proteome</keyword>
<evidence type="ECO:0000259" key="8">
    <source>
        <dbReference type="PROSITE" id="PS50850"/>
    </source>
</evidence>
<keyword evidence="3" id="KW-1003">Cell membrane</keyword>
<keyword evidence="4 7" id="KW-0812">Transmembrane</keyword>
<feature type="transmembrane region" description="Helical" evidence="7">
    <location>
        <begin position="225"/>
        <end position="251"/>
    </location>
</feature>
<reference evidence="9" key="1">
    <citation type="journal article" date="2014" name="Int. J. Syst. Evol. Microbiol.">
        <title>Complete genome sequence of Corynebacterium casei LMG S-19264T (=DSM 44701T), isolated from a smear-ripened cheese.</title>
        <authorList>
            <consortium name="US DOE Joint Genome Institute (JGI-PGF)"/>
            <person name="Walter F."/>
            <person name="Albersmeier A."/>
            <person name="Kalinowski J."/>
            <person name="Ruckert C."/>
        </authorList>
    </citation>
    <scope>NUCLEOTIDE SEQUENCE</scope>
    <source>
        <strain evidence="9">JCM 18487</strain>
    </source>
</reference>
<dbReference type="InterPro" id="IPR011701">
    <property type="entry name" value="MFS"/>
</dbReference>
<dbReference type="SUPFAM" id="SSF103473">
    <property type="entry name" value="MFS general substrate transporter"/>
    <property type="match status" value="1"/>
</dbReference>
<evidence type="ECO:0000256" key="3">
    <source>
        <dbReference type="ARBA" id="ARBA00022475"/>
    </source>
</evidence>
<evidence type="ECO:0000256" key="6">
    <source>
        <dbReference type="ARBA" id="ARBA00023136"/>
    </source>
</evidence>
<reference evidence="9" key="2">
    <citation type="submission" date="2020-09" db="EMBL/GenBank/DDBJ databases">
        <authorList>
            <person name="Sun Q."/>
            <person name="Ohkuma M."/>
        </authorList>
    </citation>
    <scope>NUCLEOTIDE SEQUENCE</scope>
    <source>
        <strain evidence="9">JCM 18487</strain>
    </source>
</reference>
<evidence type="ECO:0000256" key="7">
    <source>
        <dbReference type="SAM" id="Phobius"/>
    </source>
</evidence>
<dbReference type="AlphaFoldDB" id="A0A917KED8"/>
<feature type="transmembrane region" description="Helical" evidence="7">
    <location>
        <begin position="263"/>
        <end position="283"/>
    </location>
</feature>
<protein>
    <submittedName>
        <fullName evidence="9">MFS-type transporter YitG</fullName>
    </submittedName>
</protein>
<feature type="transmembrane region" description="Helical" evidence="7">
    <location>
        <begin position="51"/>
        <end position="72"/>
    </location>
</feature>
<dbReference type="InterPro" id="IPR050189">
    <property type="entry name" value="MFS_Efflux_Transporters"/>
</dbReference>
<organism evidence="9 10">
    <name type="scientific">Alicyclobacillus cellulosilyticus</name>
    <dbReference type="NCBI Taxonomy" id="1003997"/>
    <lineage>
        <taxon>Bacteria</taxon>
        <taxon>Bacillati</taxon>
        <taxon>Bacillota</taxon>
        <taxon>Bacilli</taxon>
        <taxon>Bacillales</taxon>
        <taxon>Alicyclobacillaceae</taxon>
        <taxon>Alicyclobacillus</taxon>
    </lineage>
</organism>
<gene>
    <name evidence="9" type="primary">yitG</name>
    <name evidence="9" type="ORF">GCM10010885_19430</name>
</gene>
<proteinExistence type="predicted"/>
<dbReference type="PANTHER" id="PTHR43124">
    <property type="entry name" value="PURINE EFFLUX PUMP PBUE"/>
    <property type="match status" value="1"/>
</dbReference>
<dbReference type="PANTHER" id="PTHR43124:SF3">
    <property type="entry name" value="CHLORAMPHENICOL EFFLUX PUMP RV0191"/>
    <property type="match status" value="1"/>
</dbReference>
<dbReference type="Gene3D" id="1.20.1250.20">
    <property type="entry name" value="MFS general substrate transporter like domains"/>
    <property type="match status" value="1"/>
</dbReference>
<dbReference type="EMBL" id="BMOY01000032">
    <property type="protein sequence ID" value="GGJ10323.1"/>
    <property type="molecule type" value="Genomic_DNA"/>
</dbReference>
<evidence type="ECO:0000313" key="9">
    <source>
        <dbReference type="EMBL" id="GGJ10323.1"/>
    </source>
</evidence>
<dbReference type="PROSITE" id="PS50850">
    <property type="entry name" value="MFS"/>
    <property type="match status" value="1"/>
</dbReference>
<accession>A0A917KED8</accession>
<dbReference type="InterPro" id="IPR005829">
    <property type="entry name" value="Sugar_transporter_CS"/>
</dbReference>
<feature type="transmembrane region" description="Helical" evidence="7">
    <location>
        <begin position="110"/>
        <end position="135"/>
    </location>
</feature>
<feature type="domain" description="Major facilitator superfamily (MFS) profile" evidence="8">
    <location>
        <begin position="18"/>
        <end position="405"/>
    </location>
</feature>
<feature type="transmembrane region" description="Helical" evidence="7">
    <location>
        <begin position="381"/>
        <end position="400"/>
    </location>
</feature>
<dbReference type="GO" id="GO:0022857">
    <property type="term" value="F:transmembrane transporter activity"/>
    <property type="evidence" value="ECO:0007669"/>
    <property type="project" value="InterPro"/>
</dbReference>
<feature type="transmembrane region" description="Helical" evidence="7">
    <location>
        <begin position="12"/>
        <end position="31"/>
    </location>
</feature>
<keyword evidence="2" id="KW-0813">Transport</keyword>
<dbReference type="GO" id="GO:0005886">
    <property type="term" value="C:plasma membrane"/>
    <property type="evidence" value="ECO:0007669"/>
    <property type="project" value="UniProtKB-SubCell"/>
</dbReference>
<comment type="subcellular location">
    <subcellularLocation>
        <location evidence="1">Cell membrane</location>
        <topology evidence="1">Multi-pass membrane protein</topology>
    </subcellularLocation>
</comment>
<sequence>MPSHRTHPRQTCAASMVPGAMLAFVPLVMVLGNSAMIPVLPELRHHLRISVVQSSLLITVFSVAAGVTIPVAGYLSDWIGRKRIVVPGLLLFGAGGACSGLAAWLCPHPWGWLLAGRVIQGVGAAGTAPIALAWIGDMYAGPARAQVLAWNEAGNAIGKCISPVLGGLAILLAWHAVFFIFPAIALWVGGLILMAVPDASGRHVAGRAGRFRQVFDVIRRHATQIAFVSVTGGCALFNLFGALFMLAHAMAAGSRLHGLVRGLVLAIPLLVLSVSALGTGWFIRTHPHRLRWMVRTGWCITCGSLATDGWCVHHPAVFVVSVSAGALGTGLVMPSLSTIITSLVASAHRGGVTSLYSGMRFIGAAFGPPAFASWGMRAPTVCFLAAAGLAAACAAAWWMAGRPSS</sequence>
<feature type="transmembrane region" description="Helical" evidence="7">
    <location>
        <begin position="84"/>
        <end position="104"/>
    </location>
</feature>
<evidence type="ECO:0000256" key="4">
    <source>
        <dbReference type="ARBA" id="ARBA00022692"/>
    </source>
</evidence>
<dbReference type="PROSITE" id="PS00216">
    <property type="entry name" value="SUGAR_TRANSPORT_1"/>
    <property type="match status" value="1"/>
</dbReference>
<evidence type="ECO:0000256" key="1">
    <source>
        <dbReference type="ARBA" id="ARBA00004651"/>
    </source>
</evidence>